<dbReference type="OrthoDB" id="3765895at2759"/>
<accession>A0A364KUN8</accession>
<dbReference type="InterPro" id="IPR011051">
    <property type="entry name" value="RmlC_Cupin_sf"/>
</dbReference>
<keyword evidence="3" id="KW-1185">Reference proteome</keyword>
<evidence type="ECO:0000259" key="1">
    <source>
        <dbReference type="Pfam" id="PF07883"/>
    </source>
</evidence>
<evidence type="ECO:0000313" key="3">
    <source>
        <dbReference type="Proteomes" id="UP000249363"/>
    </source>
</evidence>
<dbReference type="EMBL" id="MIKG01000005">
    <property type="protein sequence ID" value="RAO67253.1"/>
    <property type="molecule type" value="Genomic_DNA"/>
</dbReference>
<dbReference type="Proteomes" id="UP000249363">
    <property type="component" value="Unassembled WGS sequence"/>
</dbReference>
<name>A0A364KUN8_TALAM</name>
<feature type="domain" description="Cupin type-2" evidence="1">
    <location>
        <begin position="50"/>
        <end position="115"/>
    </location>
</feature>
<gene>
    <name evidence="2" type="ORF">BHQ10_003265</name>
</gene>
<protein>
    <recommendedName>
        <fullName evidence="1">Cupin type-2 domain-containing protein</fullName>
    </recommendedName>
</protein>
<proteinExistence type="predicted"/>
<comment type="caution">
    <text evidence="2">The sequence shown here is derived from an EMBL/GenBank/DDBJ whole genome shotgun (WGS) entry which is preliminary data.</text>
</comment>
<dbReference type="InterPro" id="IPR014710">
    <property type="entry name" value="RmlC-like_jellyroll"/>
</dbReference>
<dbReference type="AlphaFoldDB" id="A0A364KUN8"/>
<dbReference type="GeneID" id="63792481"/>
<dbReference type="CDD" id="cd02208">
    <property type="entry name" value="cupin_RmlC-like"/>
    <property type="match status" value="1"/>
</dbReference>
<reference evidence="2 3" key="1">
    <citation type="journal article" date="2017" name="Biotechnol. Biofuels">
        <title>Differential beta-glucosidase expression as a function of carbon source availability in Talaromyces amestolkiae: a genomic and proteomic approach.</title>
        <authorList>
            <person name="de Eugenio L.I."/>
            <person name="Mendez-Liter J.A."/>
            <person name="Nieto-Dominguez M."/>
            <person name="Alonso L."/>
            <person name="Gil-Munoz J."/>
            <person name="Barriuso J."/>
            <person name="Prieto A."/>
            <person name="Martinez M.J."/>
        </authorList>
    </citation>
    <scope>NUCLEOTIDE SEQUENCE [LARGE SCALE GENOMIC DNA]</scope>
    <source>
        <strain evidence="2 3">CIB</strain>
    </source>
</reference>
<dbReference type="RefSeq" id="XP_040731769.1">
    <property type="nucleotide sequence ID" value="XM_040875502.1"/>
</dbReference>
<dbReference type="InterPro" id="IPR013096">
    <property type="entry name" value="Cupin_2"/>
</dbReference>
<dbReference type="Gene3D" id="2.60.120.10">
    <property type="entry name" value="Jelly Rolls"/>
    <property type="match status" value="1"/>
</dbReference>
<evidence type="ECO:0000313" key="2">
    <source>
        <dbReference type="EMBL" id="RAO67253.1"/>
    </source>
</evidence>
<sequence>MRPAQRDPNRLPPGIKAPERRKIWTPDAGDWATFDKYGAETNGEYTELTVSLAPGGANTSHWHGSYSETFTGSKGEVGIYSASTGRVTLKPGDSRTVPAGEIHHFFNPGTEEVELKIVLRPSVEGFEKGLYILYGLARDGKTHSGGIPNNLIHGAIVFVMSDMWPAGIAGIILKPVIIGLAAVGRTLGMEEDLLRRYWY</sequence>
<dbReference type="SUPFAM" id="SSF51182">
    <property type="entry name" value="RmlC-like cupins"/>
    <property type="match status" value="1"/>
</dbReference>
<organism evidence="2 3">
    <name type="scientific">Talaromyces amestolkiae</name>
    <dbReference type="NCBI Taxonomy" id="1196081"/>
    <lineage>
        <taxon>Eukaryota</taxon>
        <taxon>Fungi</taxon>
        <taxon>Dikarya</taxon>
        <taxon>Ascomycota</taxon>
        <taxon>Pezizomycotina</taxon>
        <taxon>Eurotiomycetes</taxon>
        <taxon>Eurotiomycetidae</taxon>
        <taxon>Eurotiales</taxon>
        <taxon>Trichocomaceae</taxon>
        <taxon>Talaromyces</taxon>
        <taxon>Talaromyces sect. Talaromyces</taxon>
    </lineage>
</organism>
<dbReference type="Pfam" id="PF07883">
    <property type="entry name" value="Cupin_2"/>
    <property type="match status" value="1"/>
</dbReference>